<dbReference type="InterPro" id="IPR017900">
    <property type="entry name" value="4Fe4S_Fe_S_CS"/>
</dbReference>
<accession>A0AAW6FHB3</accession>
<keyword evidence="1" id="KW-0479">Metal-binding</keyword>
<protein>
    <submittedName>
        <fullName evidence="5">Coenzyme F420 hydrogenase/dehydrogenase, beta subunit C-terminal domain</fullName>
    </submittedName>
</protein>
<dbReference type="Pfam" id="PF12838">
    <property type="entry name" value="Fer4_7"/>
    <property type="match status" value="1"/>
</dbReference>
<feature type="domain" description="4Fe-4S ferredoxin-type" evidence="4">
    <location>
        <begin position="39"/>
        <end position="68"/>
    </location>
</feature>
<dbReference type="PANTHER" id="PTHR43193:SF2">
    <property type="entry name" value="POLYFERREDOXIN PROTEIN FWDF"/>
    <property type="match status" value="1"/>
</dbReference>
<comment type="caution">
    <text evidence="5">The sequence shown here is derived from an EMBL/GenBank/DDBJ whole genome shotgun (WGS) entry which is preliminary data.</text>
</comment>
<dbReference type="InterPro" id="IPR052977">
    <property type="entry name" value="Polyferredoxin-like_ET"/>
</dbReference>
<dbReference type="GO" id="GO:0051536">
    <property type="term" value="F:iron-sulfur cluster binding"/>
    <property type="evidence" value="ECO:0007669"/>
    <property type="project" value="UniProtKB-KW"/>
</dbReference>
<dbReference type="SUPFAM" id="SSF54862">
    <property type="entry name" value="4Fe-4S ferredoxins"/>
    <property type="match status" value="1"/>
</dbReference>
<keyword evidence="2" id="KW-0408">Iron</keyword>
<dbReference type="InterPro" id="IPR007525">
    <property type="entry name" value="FrhB_FdhB_C"/>
</dbReference>
<evidence type="ECO:0000313" key="6">
    <source>
        <dbReference type="Proteomes" id="UP001212263"/>
    </source>
</evidence>
<reference evidence="5" key="1">
    <citation type="submission" date="2023-01" db="EMBL/GenBank/DDBJ databases">
        <title>Human gut microbiome strain richness.</title>
        <authorList>
            <person name="Chen-Liaw A."/>
        </authorList>
    </citation>
    <scope>NUCLEOTIDE SEQUENCE</scope>
    <source>
        <strain evidence="5">RTP21484st1_B7_RTP21484_190118</strain>
    </source>
</reference>
<dbReference type="InterPro" id="IPR017896">
    <property type="entry name" value="4Fe4S_Fe-S-bd"/>
</dbReference>
<evidence type="ECO:0000256" key="3">
    <source>
        <dbReference type="ARBA" id="ARBA00023014"/>
    </source>
</evidence>
<sequence length="396" mass="45960">MRDFVYTNKSIEECYGCKACEQICPKNAITMSENEEGFQYPHIDTSKCVDCGLCQCVCPTQMENISVLFHVTPQTVSAAWNPNLSERLESTSGGMFFLLACQFINERGVVYGADYREDLTVFHCRFDDSEALKRARGSKYVQSDINDTFLQVRTDLKNGRKVLFSGTPCQIAGLRLFLRKPYDNLFTIDLVCHGVPSPFFFKKNLTFLEKEYGDHVVDFKFRAKKKSGWRSYVKYVFNQRKPIWDFLGKNYYTHAFHLGYFNRASCYTCDFSRSERVGDITLSDFWGAEKHCRSLKKARKWGFNLVMCNTPQGRSLYETVLKYVESMECPVEWAIQGDVRLRHTEQRPGMRDKAYKLLSEKGYAYMSSVYGIKESLPQRLIPAWAKNLIREIQSRI</sequence>
<dbReference type="RefSeq" id="WP_118122079.1">
    <property type="nucleotide sequence ID" value="NZ_CABJFF010000025.1"/>
</dbReference>
<proteinExistence type="predicted"/>
<dbReference type="PROSITE" id="PS51379">
    <property type="entry name" value="4FE4S_FER_2"/>
    <property type="match status" value="2"/>
</dbReference>
<gene>
    <name evidence="5" type="ORF">PN645_08895</name>
</gene>
<dbReference type="PANTHER" id="PTHR43193">
    <property type="match status" value="1"/>
</dbReference>
<name>A0AAW6FHB3_9BACT</name>
<dbReference type="Gene3D" id="3.30.70.20">
    <property type="match status" value="1"/>
</dbReference>
<keyword evidence="3" id="KW-0411">Iron-sulfur</keyword>
<dbReference type="EMBL" id="JAQMRD010000009">
    <property type="protein sequence ID" value="MDB9223121.1"/>
    <property type="molecule type" value="Genomic_DNA"/>
</dbReference>
<dbReference type="GO" id="GO:0046872">
    <property type="term" value="F:metal ion binding"/>
    <property type="evidence" value="ECO:0007669"/>
    <property type="project" value="UniProtKB-KW"/>
</dbReference>
<feature type="domain" description="4Fe-4S ferredoxin-type" evidence="4">
    <location>
        <begin position="3"/>
        <end position="34"/>
    </location>
</feature>
<evidence type="ECO:0000259" key="4">
    <source>
        <dbReference type="PROSITE" id="PS51379"/>
    </source>
</evidence>
<dbReference type="AlphaFoldDB" id="A0AAW6FHB3"/>
<evidence type="ECO:0000256" key="1">
    <source>
        <dbReference type="ARBA" id="ARBA00022723"/>
    </source>
</evidence>
<dbReference type="Proteomes" id="UP001212263">
    <property type="component" value="Unassembled WGS sequence"/>
</dbReference>
<organism evidence="5 6">
    <name type="scientific">Odoribacter splanchnicus</name>
    <dbReference type="NCBI Taxonomy" id="28118"/>
    <lineage>
        <taxon>Bacteria</taxon>
        <taxon>Pseudomonadati</taxon>
        <taxon>Bacteroidota</taxon>
        <taxon>Bacteroidia</taxon>
        <taxon>Bacteroidales</taxon>
        <taxon>Odoribacteraceae</taxon>
        <taxon>Odoribacter</taxon>
    </lineage>
</organism>
<evidence type="ECO:0000256" key="2">
    <source>
        <dbReference type="ARBA" id="ARBA00023004"/>
    </source>
</evidence>
<dbReference type="PROSITE" id="PS00198">
    <property type="entry name" value="4FE4S_FER_1"/>
    <property type="match status" value="2"/>
</dbReference>
<dbReference type="Pfam" id="PF04432">
    <property type="entry name" value="FrhB_FdhB_C"/>
    <property type="match status" value="1"/>
</dbReference>
<evidence type="ECO:0000313" key="5">
    <source>
        <dbReference type="EMBL" id="MDB9223121.1"/>
    </source>
</evidence>